<accession>A0A839STA1</accession>
<dbReference type="RefSeq" id="WP_183416014.1">
    <property type="nucleotide sequence ID" value="NZ_JACHXA010000003.1"/>
</dbReference>
<name>A0A839STA1_9PROT</name>
<evidence type="ECO:0008006" key="3">
    <source>
        <dbReference type="Google" id="ProtNLM"/>
    </source>
</evidence>
<dbReference type="InterPro" id="IPR014581">
    <property type="entry name" value="UCP033303"/>
</dbReference>
<sequence length="213" mass="23132">MSSTDWALKAVEMATCNCDWGCPCQFNALPTHGDCRAVVTIRIEKGHFGDVSLDGVTFACLFSWPGPIHMGQGQGQLIVEESASPDQKAAIEKIYRGEDTEPGATVFNVFSNVIDKYHETLTKPITFTADIGERTGSVRIPGIVEASGEPIRNPVTGLPHRARVNLPHGFEYDVAEYASGNAKTLSGPIELLWNSSHAHFTQLDWTPAGPRHG</sequence>
<comment type="caution">
    <text evidence="1">The sequence shown here is derived from an EMBL/GenBank/DDBJ whole genome shotgun (WGS) entry which is preliminary data.</text>
</comment>
<protein>
    <recommendedName>
        <fullName evidence="3">DUF1326 domain-containing protein</fullName>
    </recommendedName>
</protein>
<dbReference type="EMBL" id="JACHXA010000003">
    <property type="protein sequence ID" value="MBB3065219.1"/>
    <property type="molecule type" value="Genomic_DNA"/>
</dbReference>
<evidence type="ECO:0000313" key="1">
    <source>
        <dbReference type="EMBL" id="MBB3065219.1"/>
    </source>
</evidence>
<organism evidence="1 2">
    <name type="scientific">Limibacillus halophilus</name>
    <dbReference type="NCBI Taxonomy" id="1579333"/>
    <lineage>
        <taxon>Bacteria</taxon>
        <taxon>Pseudomonadati</taxon>
        <taxon>Pseudomonadota</taxon>
        <taxon>Alphaproteobacteria</taxon>
        <taxon>Rhodospirillales</taxon>
        <taxon>Rhodovibrionaceae</taxon>
        <taxon>Limibacillus</taxon>
    </lineage>
</organism>
<dbReference type="AlphaFoldDB" id="A0A839STA1"/>
<gene>
    <name evidence="1" type="ORF">FHR98_001498</name>
</gene>
<proteinExistence type="predicted"/>
<evidence type="ECO:0000313" key="2">
    <source>
        <dbReference type="Proteomes" id="UP000581135"/>
    </source>
</evidence>
<reference evidence="1 2" key="1">
    <citation type="submission" date="2020-08" db="EMBL/GenBank/DDBJ databases">
        <title>Genomic Encyclopedia of Type Strains, Phase III (KMG-III): the genomes of soil and plant-associated and newly described type strains.</title>
        <authorList>
            <person name="Whitman W."/>
        </authorList>
    </citation>
    <scope>NUCLEOTIDE SEQUENCE [LARGE SCALE GENOMIC DNA]</scope>
    <source>
        <strain evidence="1 2">CECT 8803</strain>
    </source>
</reference>
<dbReference type="Proteomes" id="UP000581135">
    <property type="component" value="Unassembled WGS sequence"/>
</dbReference>
<keyword evidence="2" id="KW-1185">Reference proteome</keyword>
<dbReference type="Pfam" id="PF07040">
    <property type="entry name" value="DUF1326"/>
    <property type="match status" value="1"/>
</dbReference>
<dbReference type="PIRSF" id="PIRSF033303">
    <property type="entry name" value="UCP033303"/>
    <property type="match status" value="1"/>
</dbReference>
<dbReference type="InterPro" id="IPR009758">
    <property type="entry name" value="DUF1326"/>
</dbReference>